<protein>
    <submittedName>
        <fullName evidence="1">Uncharacterized protein</fullName>
    </submittedName>
</protein>
<accession>A0A7W3P5K8</accession>
<comment type="caution">
    <text evidence="1">The sequence shown here is derived from an EMBL/GenBank/DDBJ whole genome shotgun (WGS) entry which is preliminary data.</text>
</comment>
<dbReference type="EMBL" id="JACGWT010000002">
    <property type="protein sequence ID" value="MBA8794038.1"/>
    <property type="molecule type" value="Genomic_DNA"/>
</dbReference>
<proteinExistence type="predicted"/>
<keyword evidence="2" id="KW-1185">Reference proteome</keyword>
<reference evidence="1 2" key="1">
    <citation type="submission" date="2020-07" db="EMBL/GenBank/DDBJ databases">
        <title>Sequencing the genomes of 1000 actinobacteria strains.</title>
        <authorList>
            <person name="Klenk H.-P."/>
        </authorList>
    </citation>
    <scope>NUCLEOTIDE SEQUENCE [LARGE SCALE GENOMIC DNA]</scope>
    <source>
        <strain evidence="1 2">DSM 100723</strain>
    </source>
</reference>
<organism evidence="1 2">
    <name type="scientific">Microlunatus kandeliicorticis</name>
    <dbReference type="NCBI Taxonomy" id="1759536"/>
    <lineage>
        <taxon>Bacteria</taxon>
        <taxon>Bacillati</taxon>
        <taxon>Actinomycetota</taxon>
        <taxon>Actinomycetes</taxon>
        <taxon>Propionibacteriales</taxon>
        <taxon>Propionibacteriaceae</taxon>
        <taxon>Microlunatus</taxon>
    </lineage>
</organism>
<evidence type="ECO:0000313" key="1">
    <source>
        <dbReference type="EMBL" id="MBA8794038.1"/>
    </source>
</evidence>
<gene>
    <name evidence="1" type="ORF">FHX74_001643</name>
</gene>
<dbReference type="RefSeq" id="WP_182559560.1">
    <property type="nucleotide sequence ID" value="NZ_JACGWT010000002.1"/>
</dbReference>
<name>A0A7W3P5K8_9ACTN</name>
<dbReference type="Proteomes" id="UP000523079">
    <property type="component" value="Unassembled WGS sequence"/>
</dbReference>
<sequence>MAGRKKRVADLTRAMRRHDCLRLERRIKGCDSLDAYVVAIGSKWVLLAVPTDGSPDGYVAVRIDDIKGLYWDPSNRFVRRSLQAQSVWPLEAPRHPIDLDHGVQQLVDSIAAHSDLVTIHPELRRTNVCYIGRPHKWGRRNLRLHEVDIEGRWKPKAQRHRTDTITRVDFGRTYEKNLAIVAGPQPHLR</sequence>
<dbReference type="AlphaFoldDB" id="A0A7W3P5K8"/>
<evidence type="ECO:0000313" key="2">
    <source>
        <dbReference type="Proteomes" id="UP000523079"/>
    </source>
</evidence>